<feature type="compositionally biased region" description="Pro residues" evidence="1">
    <location>
        <begin position="132"/>
        <end position="151"/>
    </location>
</feature>
<protein>
    <submittedName>
        <fullName evidence="3">Uncharacterized protein</fullName>
    </submittedName>
</protein>
<evidence type="ECO:0000256" key="1">
    <source>
        <dbReference type="SAM" id="MobiDB-lite"/>
    </source>
</evidence>
<keyword evidence="2" id="KW-0472">Membrane</keyword>
<evidence type="ECO:0000313" key="3">
    <source>
        <dbReference type="EMBL" id="HFM98977.1"/>
    </source>
</evidence>
<organism evidence="3">
    <name type="scientific">Oscillatoriales cyanobacterium SpSt-418</name>
    <dbReference type="NCBI Taxonomy" id="2282169"/>
    <lineage>
        <taxon>Bacteria</taxon>
        <taxon>Bacillati</taxon>
        <taxon>Cyanobacteriota</taxon>
        <taxon>Cyanophyceae</taxon>
        <taxon>Oscillatoriophycideae</taxon>
        <taxon>Oscillatoriales</taxon>
    </lineage>
</organism>
<gene>
    <name evidence="3" type="ORF">ENR64_14720</name>
</gene>
<name>A0A7C3PPU0_9CYAN</name>
<keyword evidence="2" id="KW-0812">Transmembrane</keyword>
<feature type="compositionally biased region" description="Pro residues" evidence="1">
    <location>
        <begin position="177"/>
        <end position="196"/>
    </location>
</feature>
<sequence>MNVVHSIYNQQKRRPRRYSSFWVSVLAGSVLLHLFALIAFQRYWLNFLKVQVSSASAPVEITFVDKAQSTASRRGASVSAGRNRSRQPLGNRQGNRQSGSVARSTPRSRPAAKPVITAPAQVTTPIERQDSTPPPERVQPKPKPTPTPAPVQSPEATIDDGSLSQAPPIDPPEVETPLPPSNNTPQPEPPISPEPVAPEESGEPTDVTSEPILPPPNEETGDSGSEIGDRPGQGNGSPSGGSDEGSGPDLPPIGGSEAQVSLIGTTQVKDVKAQPAQPIDDVKVVKISYPANLRNSPGLKLRAELLIDTKGKVIQVVSAELSSPAGEATAQETATDIANQIFRTWDFKPARDGLEGDPNPKVVLSTLLVEAQISL</sequence>
<comment type="caution">
    <text evidence="3">The sequence shown here is derived from an EMBL/GenBank/DDBJ whole genome shotgun (WGS) entry which is preliminary data.</text>
</comment>
<feature type="compositionally biased region" description="Polar residues" evidence="1">
    <location>
        <begin position="80"/>
        <end position="107"/>
    </location>
</feature>
<feature type="region of interest" description="Disordered" evidence="1">
    <location>
        <begin position="67"/>
        <end position="257"/>
    </location>
</feature>
<feature type="transmembrane region" description="Helical" evidence="2">
    <location>
        <begin position="21"/>
        <end position="44"/>
    </location>
</feature>
<keyword evidence="2" id="KW-1133">Transmembrane helix</keyword>
<dbReference type="AlphaFoldDB" id="A0A7C3PPU0"/>
<feature type="compositionally biased region" description="Gly residues" evidence="1">
    <location>
        <begin position="231"/>
        <end position="244"/>
    </location>
</feature>
<proteinExistence type="predicted"/>
<dbReference type="EMBL" id="DSRU01000220">
    <property type="protein sequence ID" value="HFM98977.1"/>
    <property type="molecule type" value="Genomic_DNA"/>
</dbReference>
<accession>A0A7C3PPU0</accession>
<reference evidence="3" key="1">
    <citation type="journal article" date="2020" name="mSystems">
        <title>Genome- and Community-Level Interaction Insights into Carbon Utilization and Element Cycling Functions of Hydrothermarchaeota in Hydrothermal Sediment.</title>
        <authorList>
            <person name="Zhou Z."/>
            <person name="Liu Y."/>
            <person name="Xu W."/>
            <person name="Pan J."/>
            <person name="Luo Z.H."/>
            <person name="Li M."/>
        </authorList>
    </citation>
    <scope>NUCLEOTIDE SEQUENCE [LARGE SCALE GENOMIC DNA]</scope>
    <source>
        <strain evidence="3">SpSt-418</strain>
    </source>
</reference>
<evidence type="ECO:0000256" key="2">
    <source>
        <dbReference type="SAM" id="Phobius"/>
    </source>
</evidence>